<feature type="transmembrane region" description="Helical" evidence="1">
    <location>
        <begin position="98"/>
        <end position="116"/>
    </location>
</feature>
<name>A0ABR2M2P0_9ASPA</name>
<dbReference type="Proteomes" id="UP001412067">
    <property type="component" value="Unassembled WGS sequence"/>
</dbReference>
<gene>
    <name evidence="2" type="ORF">KSP40_PGU010333</name>
</gene>
<dbReference type="EMBL" id="JBBWWR010000012">
    <property type="protein sequence ID" value="KAK8958320.1"/>
    <property type="molecule type" value="Genomic_DNA"/>
</dbReference>
<comment type="caution">
    <text evidence="2">The sequence shown here is derived from an EMBL/GenBank/DDBJ whole genome shotgun (WGS) entry which is preliminary data.</text>
</comment>
<keyword evidence="1" id="KW-0472">Membrane</keyword>
<evidence type="ECO:0000313" key="2">
    <source>
        <dbReference type="EMBL" id="KAK8958320.1"/>
    </source>
</evidence>
<keyword evidence="1" id="KW-0812">Transmembrane</keyword>
<organism evidence="2 3">
    <name type="scientific">Platanthera guangdongensis</name>
    <dbReference type="NCBI Taxonomy" id="2320717"/>
    <lineage>
        <taxon>Eukaryota</taxon>
        <taxon>Viridiplantae</taxon>
        <taxon>Streptophyta</taxon>
        <taxon>Embryophyta</taxon>
        <taxon>Tracheophyta</taxon>
        <taxon>Spermatophyta</taxon>
        <taxon>Magnoliopsida</taxon>
        <taxon>Liliopsida</taxon>
        <taxon>Asparagales</taxon>
        <taxon>Orchidaceae</taxon>
        <taxon>Orchidoideae</taxon>
        <taxon>Orchideae</taxon>
        <taxon>Orchidinae</taxon>
        <taxon>Platanthera</taxon>
    </lineage>
</organism>
<protein>
    <submittedName>
        <fullName evidence="2">LIMR family protein</fullName>
    </submittedName>
</protein>
<sequence length="137" mass="15547">MPAENEEISPPHAALTCLGQTWLSGLAPLKGPTRKYEHPDDKNWAYFPKFIVVLSLHHRHLNIDASCRCRQPAGLPPLHLYRLLQLHAPDKDVVAPRVHYGIALVFFFISFAMFYYEGCDQDMCFPPCLTYISSSSS</sequence>
<keyword evidence="1" id="KW-1133">Transmembrane helix</keyword>
<keyword evidence="3" id="KW-1185">Reference proteome</keyword>
<reference evidence="2 3" key="1">
    <citation type="journal article" date="2022" name="Nat. Plants">
        <title>Genomes of leafy and leafless Platanthera orchids illuminate the evolution of mycoheterotrophy.</title>
        <authorList>
            <person name="Li M.H."/>
            <person name="Liu K.W."/>
            <person name="Li Z."/>
            <person name="Lu H.C."/>
            <person name="Ye Q.L."/>
            <person name="Zhang D."/>
            <person name="Wang J.Y."/>
            <person name="Li Y.F."/>
            <person name="Zhong Z.M."/>
            <person name="Liu X."/>
            <person name="Yu X."/>
            <person name="Liu D.K."/>
            <person name="Tu X.D."/>
            <person name="Liu B."/>
            <person name="Hao Y."/>
            <person name="Liao X.Y."/>
            <person name="Jiang Y.T."/>
            <person name="Sun W.H."/>
            <person name="Chen J."/>
            <person name="Chen Y.Q."/>
            <person name="Ai Y."/>
            <person name="Zhai J.W."/>
            <person name="Wu S.S."/>
            <person name="Zhou Z."/>
            <person name="Hsiao Y.Y."/>
            <person name="Wu W.L."/>
            <person name="Chen Y.Y."/>
            <person name="Lin Y.F."/>
            <person name="Hsu J.L."/>
            <person name="Li C.Y."/>
            <person name="Wang Z.W."/>
            <person name="Zhao X."/>
            <person name="Zhong W.Y."/>
            <person name="Ma X.K."/>
            <person name="Ma L."/>
            <person name="Huang J."/>
            <person name="Chen G.Z."/>
            <person name="Huang M.Z."/>
            <person name="Huang L."/>
            <person name="Peng D.H."/>
            <person name="Luo Y.B."/>
            <person name="Zou S.Q."/>
            <person name="Chen S.P."/>
            <person name="Lan S."/>
            <person name="Tsai W.C."/>
            <person name="Van de Peer Y."/>
            <person name="Liu Z.J."/>
        </authorList>
    </citation>
    <scope>NUCLEOTIDE SEQUENCE [LARGE SCALE GENOMIC DNA]</scope>
    <source>
        <strain evidence="2">Lor288</strain>
    </source>
</reference>
<proteinExistence type="predicted"/>
<evidence type="ECO:0000313" key="3">
    <source>
        <dbReference type="Proteomes" id="UP001412067"/>
    </source>
</evidence>
<accession>A0ABR2M2P0</accession>
<evidence type="ECO:0000256" key="1">
    <source>
        <dbReference type="SAM" id="Phobius"/>
    </source>
</evidence>